<protein>
    <recommendedName>
        <fullName evidence="2">small monomeric GTPase</fullName>
        <ecNumber evidence="2">3.6.5.2</ecNumber>
    </recommendedName>
</protein>
<evidence type="ECO:0000256" key="5">
    <source>
        <dbReference type="SAM" id="MobiDB-lite"/>
    </source>
</evidence>
<dbReference type="Proteomes" id="UP001217089">
    <property type="component" value="Unassembled WGS sequence"/>
</dbReference>
<evidence type="ECO:0000256" key="1">
    <source>
        <dbReference type="ARBA" id="ARBA00008344"/>
    </source>
</evidence>
<feature type="region of interest" description="Disordered" evidence="5">
    <location>
        <begin position="169"/>
        <end position="192"/>
    </location>
</feature>
<dbReference type="EMBL" id="JARBDR010000903">
    <property type="protein sequence ID" value="KAJ8304436.1"/>
    <property type="molecule type" value="Genomic_DNA"/>
</dbReference>
<accession>A0ABQ9EKN0</accession>
<evidence type="ECO:0000256" key="2">
    <source>
        <dbReference type="ARBA" id="ARBA00011984"/>
    </source>
</evidence>
<evidence type="ECO:0000313" key="6">
    <source>
        <dbReference type="EMBL" id="KAJ8304436.1"/>
    </source>
</evidence>
<comment type="similarity">
    <text evidence="1">Belongs to the small GTPase superfamily. Ras family.</text>
</comment>
<comment type="caution">
    <text evidence="6">The sequence shown here is derived from an EMBL/GenBank/DDBJ whole genome shotgun (WGS) entry which is preliminary data.</text>
</comment>
<comment type="catalytic activity">
    <reaction evidence="4">
        <text>GTP + H2O = GDP + phosphate + H(+)</text>
        <dbReference type="Rhea" id="RHEA:19669"/>
        <dbReference type="ChEBI" id="CHEBI:15377"/>
        <dbReference type="ChEBI" id="CHEBI:15378"/>
        <dbReference type="ChEBI" id="CHEBI:37565"/>
        <dbReference type="ChEBI" id="CHEBI:43474"/>
        <dbReference type="ChEBI" id="CHEBI:58189"/>
        <dbReference type="EC" id="3.6.5.2"/>
    </reaction>
</comment>
<name>A0ABQ9EKN0_TEGGR</name>
<dbReference type="SMART" id="SM00175">
    <property type="entry name" value="RAB"/>
    <property type="match status" value="1"/>
</dbReference>
<evidence type="ECO:0000313" key="7">
    <source>
        <dbReference type="Proteomes" id="UP001217089"/>
    </source>
</evidence>
<evidence type="ECO:0000256" key="3">
    <source>
        <dbReference type="ARBA" id="ARBA00022801"/>
    </source>
</evidence>
<gene>
    <name evidence="6" type="ORF">KUTeg_018019</name>
</gene>
<dbReference type="PANTHER" id="PTHR45704">
    <property type="entry name" value="RAS-LIKE FAMILY MEMBER 11"/>
    <property type="match status" value="1"/>
</dbReference>
<dbReference type="InterPro" id="IPR001806">
    <property type="entry name" value="Small_GTPase"/>
</dbReference>
<dbReference type="InterPro" id="IPR027417">
    <property type="entry name" value="P-loop_NTPase"/>
</dbReference>
<dbReference type="PROSITE" id="PS51419">
    <property type="entry name" value="RAB"/>
    <property type="match status" value="1"/>
</dbReference>
<keyword evidence="7" id="KW-1185">Reference proteome</keyword>
<proteinExistence type="inferred from homology"/>
<dbReference type="Gene3D" id="3.40.50.300">
    <property type="entry name" value="P-loop containing nucleotide triphosphate hydrolases"/>
    <property type="match status" value="1"/>
</dbReference>
<dbReference type="SMART" id="SM00173">
    <property type="entry name" value="RAS"/>
    <property type="match status" value="1"/>
</dbReference>
<dbReference type="PROSITE" id="PS51421">
    <property type="entry name" value="RAS"/>
    <property type="match status" value="1"/>
</dbReference>
<reference evidence="6 7" key="1">
    <citation type="submission" date="2022-12" db="EMBL/GenBank/DDBJ databases">
        <title>Chromosome-level genome of Tegillarca granosa.</title>
        <authorList>
            <person name="Kim J."/>
        </authorList>
    </citation>
    <scope>NUCLEOTIDE SEQUENCE [LARGE SCALE GENOMIC DNA]</scope>
    <source>
        <strain evidence="6">Teg-2019</strain>
        <tissue evidence="6">Adductor muscle</tissue>
    </source>
</reference>
<evidence type="ECO:0000256" key="4">
    <source>
        <dbReference type="ARBA" id="ARBA00048098"/>
    </source>
</evidence>
<dbReference type="EC" id="3.6.5.2" evidence="2"/>
<feature type="compositionally biased region" description="Basic and acidic residues" evidence="5">
    <location>
        <begin position="178"/>
        <end position="187"/>
    </location>
</feature>
<sequence length="207" mass="24580">MFNIVISTLLVESDAMWYLRWAMFNIVESDAMWYLRWADVESDAMRYLRWADGYMVVYSITNRLTFEKSRNYLEQITQYLKTVNKESPVALVGNKIDLERYRQISKAEGKTLAMEFGCLFYETTAAEEFEYVEDVFHGILHEIQREKIEKHVNFQPLFISEEKFQVAQRGRPKSPRVVPDKKDEKSSQTKKNTSSFKLFNKSFKIFN</sequence>
<keyword evidence="3" id="KW-0378">Hydrolase</keyword>
<dbReference type="InterPro" id="IPR051065">
    <property type="entry name" value="Ras-related_GTPase"/>
</dbReference>
<organism evidence="6 7">
    <name type="scientific">Tegillarca granosa</name>
    <name type="common">Malaysian cockle</name>
    <name type="synonym">Anadara granosa</name>
    <dbReference type="NCBI Taxonomy" id="220873"/>
    <lineage>
        <taxon>Eukaryota</taxon>
        <taxon>Metazoa</taxon>
        <taxon>Spiralia</taxon>
        <taxon>Lophotrochozoa</taxon>
        <taxon>Mollusca</taxon>
        <taxon>Bivalvia</taxon>
        <taxon>Autobranchia</taxon>
        <taxon>Pteriomorphia</taxon>
        <taxon>Arcoida</taxon>
        <taxon>Arcoidea</taxon>
        <taxon>Arcidae</taxon>
        <taxon>Tegillarca</taxon>
    </lineage>
</organism>
<dbReference type="SUPFAM" id="SSF52540">
    <property type="entry name" value="P-loop containing nucleoside triphosphate hydrolases"/>
    <property type="match status" value="1"/>
</dbReference>
<dbReference type="Pfam" id="PF00071">
    <property type="entry name" value="Ras"/>
    <property type="match status" value="1"/>
</dbReference>